<dbReference type="InterPro" id="IPR039653">
    <property type="entry name" value="Prenyltransferase"/>
</dbReference>
<dbReference type="InterPro" id="IPR000537">
    <property type="entry name" value="UbiA_prenyltransferase"/>
</dbReference>
<dbReference type="RefSeq" id="WP_331217300.1">
    <property type="nucleotide sequence ID" value="NZ_JAZGQK010000027.1"/>
</dbReference>
<accession>A0ABU7S0W1</accession>
<sequence>MESTVDRTIPAATARTGRIDGPGRRRPLLARHLVTLARPGHAVKNLLAVPLALADTPQWTTAALARTAWAVLAFTLGASVIYVLNDIVDRRLDRAHPDKRRRPIAAGLVSVPVAGLFAAGLAGGLLAVLLAGPDLNWWPLVGYLGLCVAYSRWLKHLPLLDICVIAAGFVLRVLQGYAATGATASGLLLTAVFSGCLVLILGKRRHELTLAGIPHRPALAGYTVQLADHLLGMTAALASISFLLYLHTEAPLGVHRPAALAVVVPLGLLAAFRYLQTVLVGGAGGDPIRAVLRDRMIVTSAVLCGAVLTVAQLGARYPNLLTWMDR</sequence>
<dbReference type="InterPro" id="IPR044878">
    <property type="entry name" value="UbiA_sf"/>
</dbReference>
<dbReference type="Gene3D" id="1.10.357.140">
    <property type="entry name" value="UbiA prenyltransferase"/>
    <property type="match status" value="1"/>
</dbReference>
<dbReference type="CDD" id="cd13963">
    <property type="entry name" value="PT_UbiA_2"/>
    <property type="match status" value="1"/>
</dbReference>
<evidence type="ECO:0000256" key="3">
    <source>
        <dbReference type="ARBA" id="ARBA00022989"/>
    </source>
</evidence>
<feature type="transmembrane region" description="Helical" evidence="6">
    <location>
        <begin position="63"/>
        <end position="84"/>
    </location>
</feature>
<feature type="region of interest" description="Disordered" evidence="5">
    <location>
        <begin position="1"/>
        <end position="23"/>
    </location>
</feature>
<proteinExistence type="predicted"/>
<evidence type="ECO:0000256" key="1">
    <source>
        <dbReference type="ARBA" id="ARBA00004141"/>
    </source>
</evidence>
<dbReference type="EMBL" id="JAZGQK010000027">
    <property type="protein sequence ID" value="MEE6262368.1"/>
    <property type="molecule type" value="Genomic_DNA"/>
</dbReference>
<dbReference type="Proteomes" id="UP001332243">
    <property type="component" value="Unassembled WGS sequence"/>
</dbReference>
<evidence type="ECO:0000313" key="7">
    <source>
        <dbReference type="EMBL" id="MEE6262368.1"/>
    </source>
</evidence>
<dbReference type="PANTHER" id="PTHR11048:SF5">
    <property type="entry name" value="DECAPRENYL-PHOSPHATE PHOSPHORIBOSYLTRANSFERASE"/>
    <property type="match status" value="1"/>
</dbReference>
<feature type="transmembrane region" description="Helical" evidence="6">
    <location>
        <begin position="184"/>
        <end position="202"/>
    </location>
</feature>
<feature type="transmembrane region" description="Helical" evidence="6">
    <location>
        <begin position="159"/>
        <end position="178"/>
    </location>
</feature>
<name>A0ABU7S0W1_9ACTN</name>
<evidence type="ECO:0000256" key="6">
    <source>
        <dbReference type="SAM" id="Phobius"/>
    </source>
</evidence>
<keyword evidence="3 6" id="KW-1133">Transmembrane helix</keyword>
<evidence type="ECO:0000256" key="4">
    <source>
        <dbReference type="ARBA" id="ARBA00023136"/>
    </source>
</evidence>
<keyword evidence="2 6" id="KW-0812">Transmembrane</keyword>
<reference evidence="7 8" key="1">
    <citation type="submission" date="2024-01" db="EMBL/GenBank/DDBJ databases">
        <title>Genome insights into Plantactinospora sonchi sp. nov.</title>
        <authorList>
            <person name="Wang L."/>
        </authorList>
    </citation>
    <scope>NUCLEOTIDE SEQUENCE [LARGE SCALE GENOMIC DNA]</scope>
    <source>
        <strain evidence="7 8">NEAU-QY2</strain>
    </source>
</reference>
<keyword evidence="4 6" id="KW-0472">Membrane</keyword>
<comment type="subcellular location">
    <subcellularLocation>
        <location evidence="1">Membrane</location>
        <topology evidence="1">Multi-pass membrane protein</topology>
    </subcellularLocation>
</comment>
<dbReference type="Pfam" id="PF01040">
    <property type="entry name" value="UbiA"/>
    <property type="match status" value="1"/>
</dbReference>
<feature type="transmembrane region" description="Helical" evidence="6">
    <location>
        <begin position="105"/>
        <end position="131"/>
    </location>
</feature>
<evidence type="ECO:0000256" key="5">
    <source>
        <dbReference type="SAM" id="MobiDB-lite"/>
    </source>
</evidence>
<feature type="transmembrane region" description="Helical" evidence="6">
    <location>
        <begin position="222"/>
        <end position="246"/>
    </location>
</feature>
<feature type="transmembrane region" description="Helical" evidence="6">
    <location>
        <begin position="296"/>
        <end position="315"/>
    </location>
</feature>
<gene>
    <name evidence="7" type="ORF">V1633_28180</name>
</gene>
<feature type="transmembrane region" description="Helical" evidence="6">
    <location>
        <begin position="137"/>
        <end position="154"/>
    </location>
</feature>
<organism evidence="7 8">
    <name type="scientific">Plantactinospora sonchi</name>
    <dbReference type="NCBI Taxonomy" id="1544735"/>
    <lineage>
        <taxon>Bacteria</taxon>
        <taxon>Bacillati</taxon>
        <taxon>Actinomycetota</taxon>
        <taxon>Actinomycetes</taxon>
        <taxon>Micromonosporales</taxon>
        <taxon>Micromonosporaceae</taxon>
        <taxon>Plantactinospora</taxon>
    </lineage>
</organism>
<feature type="transmembrane region" description="Helical" evidence="6">
    <location>
        <begin position="258"/>
        <end position="275"/>
    </location>
</feature>
<protein>
    <submittedName>
        <fullName evidence="7">UbiA prenyltransferase family protein</fullName>
    </submittedName>
</protein>
<evidence type="ECO:0000313" key="8">
    <source>
        <dbReference type="Proteomes" id="UP001332243"/>
    </source>
</evidence>
<keyword evidence="8" id="KW-1185">Reference proteome</keyword>
<comment type="caution">
    <text evidence="7">The sequence shown here is derived from an EMBL/GenBank/DDBJ whole genome shotgun (WGS) entry which is preliminary data.</text>
</comment>
<evidence type="ECO:0000256" key="2">
    <source>
        <dbReference type="ARBA" id="ARBA00022692"/>
    </source>
</evidence>
<dbReference type="PANTHER" id="PTHR11048">
    <property type="entry name" value="PRENYLTRANSFERASES"/>
    <property type="match status" value="1"/>
</dbReference>